<dbReference type="Gene3D" id="3.40.50.300">
    <property type="entry name" value="P-loop containing nucleotide triphosphate hydrolases"/>
    <property type="match status" value="1"/>
</dbReference>
<feature type="transmembrane region" description="Helical" evidence="5">
    <location>
        <begin position="167"/>
        <end position="190"/>
    </location>
</feature>
<feature type="transmembrane region" description="Helical" evidence="5">
    <location>
        <begin position="31"/>
        <end position="56"/>
    </location>
</feature>
<dbReference type="PANTHER" id="PTHR24221:SF654">
    <property type="entry name" value="ATP-BINDING CASSETTE SUB-FAMILY B MEMBER 6"/>
    <property type="match status" value="1"/>
</dbReference>
<reference evidence="7 8" key="1">
    <citation type="submission" date="2022-09" db="EMBL/GenBank/DDBJ databases">
        <title>Complete genome sequence of Janibacter terrae strain COS04-44, PCL-degrading bacteria isolated from oil spilled coast.</title>
        <authorList>
            <person name="Park H."/>
            <person name="Kim J.Y."/>
            <person name="An S.H."/>
            <person name="Lee C.M."/>
            <person name="Weon H.-Y."/>
        </authorList>
    </citation>
    <scope>NUCLEOTIDE SEQUENCE [LARGE SCALE GENOMIC DNA]</scope>
    <source>
        <strain evidence="7 8">COS04-44</strain>
    </source>
</reference>
<evidence type="ECO:0000256" key="4">
    <source>
        <dbReference type="ARBA" id="ARBA00023136"/>
    </source>
</evidence>
<keyword evidence="2 5" id="KW-0812">Transmembrane</keyword>
<dbReference type="SUPFAM" id="SSF52540">
    <property type="entry name" value="P-loop containing nucleoside triphosphate hydrolases"/>
    <property type="match status" value="1"/>
</dbReference>
<dbReference type="SUPFAM" id="SSF90123">
    <property type="entry name" value="ABC transporter transmembrane region"/>
    <property type="match status" value="1"/>
</dbReference>
<dbReference type="InterPro" id="IPR027417">
    <property type="entry name" value="P-loop_NTPase"/>
</dbReference>
<dbReference type="PANTHER" id="PTHR24221">
    <property type="entry name" value="ATP-BINDING CASSETTE SUB-FAMILY B"/>
    <property type="match status" value="1"/>
</dbReference>
<evidence type="ECO:0000313" key="7">
    <source>
        <dbReference type="EMBL" id="WWF05366.1"/>
    </source>
</evidence>
<sequence length="542" mass="56438">MSRTASPEDTEQHEAQAVPPMPALLRGSRRLLMALLVATAVAHTACAIAAGLLVGVLLGDVGQPPSAVLADLGVLVVTVVGLGVTRYVERVVAERLGQDYVQQIRRGLVQHAMTSAEAPSLGITIARSTNDLASVRNWVSLGIAPLVALGPLVLGSVLALATLGWQLALVVAVPLVVLGLVLARVSGSAFERARVLRRRRGSLAARVADTVTAAPGIAAAGGVERELRAIDTSGSRVVDAAVHRARTSGLLRACALVAPLAGSAGAATLGAFGVVSAASVAVALTIVGILAGPVADAGRIVEYRQNHKAARRIIAPLLLEPVDARPAPVFDPDVSSGGRVVVRGLTVDGVAMPGLLAEPGERIVLRGGAPWHAREVFTALALPGRDGCVSVCVDGKDLAHTGPRSRRRRVGYAPVGGRLERGSVSRAVRYRRPDLDEGEGSAALAAVGLTERVASLPQGERTPLRRGGEPLTRQEIARLWVARATIGTPALLLLEHVDDDLGPQGREMLRGILQDYPGVVIMASDRPEALLNDWQEWAVPVS</sequence>
<dbReference type="GO" id="GO:0005524">
    <property type="term" value="F:ATP binding"/>
    <property type="evidence" value="ECO:0007669"/>
    <property type="project" value="UniProtKB-KW"/>
</dbReference>
<keyword evidence="3 5" id="KW-1133">Transmembrane helix</keyword>
<feature type="transmembrane region" description="Helical" evidence="5">
    <location>
        <begin position="68"/>
        <end position="88"/>
    </location>
</feature>
<evidence type="ECO:0000259" key="6">
    <source>
        <dbReference type="PROSITE" id="PS50929"/>
    </source>
</evidence>
<feature type="transmembrane region" description="Helical" evidence="5">
    <location>
        <begin position="253"/>
        <end position="274"/>
    </location>
</feature>
<keyword evidence="8" id="KW-1185">Reference proteome</keyword>
<feature type="domain" description="ABC transmembrane type-1" evidence="6">
    <location>
        <begin position="34"/>
        <end position="306"/>
    </location>
</feature>
<feature type="transmembrane region" description="Helical" evidence="5">
    <location>
        <begin position="280"/>
        <end position="301"/>
    </location>
</feature>
<dbReference type="RefSeq" id="WP_338538365.1">
    <property type="nucleotide sequence ID" value="NZ_CP104874.1"/>
</dbReference>
<dbReference type="InterPro" id="IPR039421">
    <property type="entry name" value="Type_1_exporter"/>
</dbReference>
<keyword evidence="4 5" id="KW-0472">Membrane</keyword>
<proteinExistence type="predicted"/>
<dbReference type="InterPro" id="IPR036640">
    <property type="entry name" value="ABC1_TM_sf"/>
</dbReference>
<evidence type="ECO:0000256" key="1">
    <source>
        <dbReference type="ARBA" id="ARBA00004651"/>
    </source>
</evidence>
<dbReference type="Pfam" id="PF00664">
    <property type="entry name" value="ABC_membrane"/>
    <property type="match status" value="1"/>
</dbReference>
<evidence type="ECO:0000256" key="2">
    <source>
        <dbReference type="ARBA" id="ARBA00022692"/>
    </source>
</evidence>
<dbReference type="EMBL" id="CP104874">
    <property type="protein sequence ID" value="WWF05366.1"/>
    <property type="molecule type" value="Genomic_DNA"/>
</dbReference>
<dbReference type="Gene3D" id="1.20.1560.10">
    <property type="entry name" value="ABC transporter type 1, transmembrane domain"/>
    <property type="match status" value="1"/>
</dbReference>
<comment type="subcellular location">
    <subcellularLocation>
        <location evidence="1">Cell membrane</location>
        <topology evidence="1">Multi-pass membrane protein</topology>
    </subcellularLocation>
</comment>
<keyword evidence="7" id="KW-0067">ATP-binding</keyword>
<gene>
    <name evidence="7" type="ORF">N5P18_00385</name>
</gene>
<protein>
    <submittedName>
        <fullName evidence="7">ABC transporter ATP-binding protein/permease</fullName>
    </submittedName>
</protein>
<keyword evidence="7" id="KW-0547">Nucleotide-binding</keyword>
<feature type="transmembrane region" description="Helical" evidence="5">
    <location>
        <begin position="138"/>
        <end position="161"/>
    </location>
</feature>
<accession>A0ABZ2FDU4</accession>
<evidence type="ECO:0000256" key="3">
    <source>
        <dbReference type="ARBA" id="ARBA00022989"/>
    </source>
</evidence>
<evidence type="ECO:0000313" key="8">
    <source>
        <dbReference type="Proteomes" id="UP001381003"/>
    </source>
</evidence>
<dbReference type="PROSITE" id="PS50929">
    <property type="entry name" value="ABC_TM1F"/>
    <property type="match status" value="1"/>
</dbReference>
<evidence type="ECO:0000256" key="5">
    <source>
        <dbReference type="SAM" id="Phobius"/>
    </source>
</evidence>
<organism evidence="7 8">
    <name type="scientific">Janibacter terrae</name>
    <dbReference type="NCBI Taxonomy" id="103817"/>
    <lineage>
        <taxon>Bacteria</taxon>
        <taxon>Bacillati</taxon>
        <taxon>Actinomycetota</taxon>
        <taxon>Actinomycetes</taxon>
        <taxon>Micrococcales</taxon>
        <taxon>Intrasporangiaceae</taxon>
        <taxon>Janibacter</taxon>
    </lineage>
</organism>
<name>A0ABZ2FDU4_9MICO</name>
<dbReference type="Proteomes" id="UP001381003">
    <property type="component" value="Chromosome"/>
</dbReference>
<dbReference type="InterPro" id="IPR011527">
    <property type="entry name" value="ABC1_TM_dom"/>
</dbReference>